<dbReference type="PANTHER" id="PTHR43591">
    <property type="entry name" value="METHYLTRANSFERASE"/>
    <property type="match status" value="1"/>
</dbReference>
<protein>
    <submittedName>
        <fullName evidence="2">Class I SAM-dependent methyltransferase</fullName>
    </submittedName>
</protein>
<dbReference type="Proteomes" id="UP001042704">
    <property type="component" value="Chromosome"/>
</dbReference>
<dbReference type="SUPFAM" id="SSF53335">
    <property type="entry name" value="S-adenosyl-L-methionine-dependent methyltransferases"/>
    <property type="match status" value="1"/>
</dbReference>
<dbReference type="Gene3D" id="3.40.50.150">
    <property type="entry name" value="Vaccinia Virus protein VP39"/>
    <property type="match status" value="1"/>
</dbReference>
<dbReference type="InterPro" id="IPR041698">
    <property type="entry name" value="Methyltransf_25"/>
</dbReference>
<keyword evidence="3" id="KW-1185">Reference proteome</keyword>
<dbReference type="AlphaFoldDB" id="A0A8A3S318"/>
<reference evidence="2" key="1">
    <citation type="journal article" date="2001" name="Int. J. Syst. Evol. Microbiol.">
        <title>Methanofollis aquaemaris sp. nov., a methanogen isolated from an aquaculture fish pond.</title>
        <authorList>
            <person name="Lai M.C."/>
            <person name="Chen S.C."/>
        </authorList>
    </citation>
    <scope>NUCLEOTIDE SEQUENCE</scope>
    <source>
        <strain evidence="2">N2F9704</strain>
    </source>
</reference>
<evidence type="ECO:0000313" key="3">
    <source>
        <dbReference type="Proteomes" id="UP001042704"/>
    </source>
</evidence>
<keyword evidence="2" id="KW-0808">Transferase</keyword>
<reference evidence="2" key="2">
    <citation type="submission" date="2019-02" db="EMBL/GenBank/DDBJ databases">
        <authorList>
            <person name="Chen S.-C."/>
            <person name="Chien H.-H."/>
            <person name="Lai M.-C."/>
        </authorList>
    </citation>
    <scope>NUCLEOTIDE SEQUENCE</scope>
    <source>
        <strain evidence="2">N2F9704</strain>
    </source>
</reference>
<dbReference type="GO" id="GO:0008168">
    <property type="term" value="F:methyltransferase activity"/>
    <property type="evidence" value="ECO:0007669"/>
    <property type="project" value="UniProtKB-KW"/>
</dbReference>
<organism evidence="2 3">
    <name type="scientific">Methanofollis aquaemaris</name>
    <dbReference type="NCBI Taxonomy" id="126734"/>
    <lineage>
        <taxon>Archaea</taxon>
        <taxon>Methanobacteriati</taxon>
        <taxon>Methanobacteriota</taxon>
        <taxon>Stenosarchaea group</taxon>
        <taxon>Methanomicrobia</taxon>
        <taxon>Methanomicrobiales</taxon>
        <taxon>Methanomicrobiaceae</taxon>
        <taxon>Methanofollis</taxon>
    </lineage>
</organism>
<feature type="domain" description="Methyltransferase" evidence="1">
    <location>
        <begin position="46"/>
        <end position="140"/>
    </location>
</feature>
<name>A0A8A3S318_9EURY</name>
<keyword evidence="2" id="KW-0489">Methyltransferase</keyword>
<dbReference type="GO" id="GO:0032259">
    <property type="term" value="P:methylation"/>
    <property type="evidence" value="ECO:0007669"/>
    <property type="project" value="UniProtKB-KW"/>
</dbReference>
<accession>A0A8A3S318</accession>
<dbReference type="GeneID" id="76422848"/>
<proteinExistence type="predicted"/>
<sequence length="225" mass="25745">MDEVKAAFDAGASEYDTHRKWIIPEFETFYGAAVWAAAWQGEAPSILDVGAGTGLLSALLLQRYPAASVTLIDNSERMLEVARQRFAGREGVHYLVGDYRQERLSHRYDLIASALSIHHLKREEKYALYQRIFEALKPGGVFVNAEQVKGESAWQQERNFAYWDAFVNEGPLPPETKVEILERRDRLDKMEKLSVQMQWLTEIGFVDVDVVYKNRPFAVFSGRRA</sequence>
<gene>
    <name evidence="2" type="ORF">RJ40_00805</name>
</gene>
<dbReference type="EMBL" id="CP036172">
    <property type="protein sequence ID" value="QSZ66141.1"/>
    <property type="molecule type" value="Genomic_DNA"/>
</dbReference>
<dbReference type="RefSeq" id="WP_265581448.1">
    <property type="nucleotide sequence ID" value="NZ_CP036172.1"/>
</dbReference>
<dbReference type="KEGG" id="maqe:RJ40_00805"/>
<dbReference type="Pfam" id="PF13649">
    <property type="entry name" value="Methyltransf_25"/>
    <property type="match status" value="1"/>
</dbReference>
<dbReference type="CDD" id="cd02440">
    <property type="entry name" value="AdoMet_MTases"/>
    <property type="match status" value="1"/>
</dbReference>
<evidence type="ECO:0000313" key="2">
    <source>
        <dbReference type="EMBL" id="QSZ66141.1"/>
    </source>
</evidence>
<dbReference type="InterPro" id="IPR029063">
    <property type="entry name" value="SAM-dependent_MTases_sf"/>
</dbReference>
<evidence type="ECO:0000259" key="1">
    <source>
        <dbReference type="Pfam" id="PF13649"/>
    </source>
</evidence>